<feature type="domain" description="Acyl-CoA dehydrogenase C-terminal" evidence="4">
    <location>
        <begin position="227"/>
        <end position="350"/>
    </location>
</feature>
<evidence type="ECO:0000256" key="2">
    <source>
        <dbReference type="ARBA" id="ARBA00023002"/>
    </source>
</evidence>
<dbReference type="Gene3D" id="2.40.110.10">
    <property type="entry name" value="Butyryl-CoA Dehydrogenase, subunit A, domain 2"/>
    <property type="match status" value="1"/>
</dbReference>
<dbReference type="GO" id="GO:0050660">
    <property type="term" value="F:flavin adenine dinucleotide binding"/>
    <property type="evidence" value="ECO:0007669"/>
    <property type="project" value="InterPro"/>
</dbReference>
<dbReference type="AlphaFoldDB" id="A0A0F6QUW6"/>
<dbReference type="Pfam" id="PF08028">
    <property type="entry name" value="Acyl-CoA_dh_2"/>
    <property type="match status" value="1"/>
</dbReference>
<protein>
    <submittedName>
        <fullName evidence="5">Acyl-CoA dehydrogenase</fullName>
    </submittedName>
</protein>
<dbReference type="HOGENOM" id="CLU_018204_10_0_11"/>
<accession>A0A0F6QUW6</accession>
<reference evidence="5 6" key="1">
    <citation type="journal article" date="2015" name="Genome Announc.">
        <title>Complete Genome Sequence of Corynebacterium camporealensis DSM 44610, Isolated from the Milk of a Manchega Sheep with Subclinical Mastitis.</title>
        <authorList>
            <person name="Ruckert C."/>
            <person name="Albersmeier A."/>
            <person name="Winkler A."/>
            <person name="Tauch A."/>
        </authorList>
    </citation>
    <scope>NUCLEOTIDE SEQUENCE [LARGE SCALE GENOMIC DNA]</scope>
    <source>
        <strain evidence="5 6">DSM 44610</strain>
    </source>
</reference>
<name>A0A0F6QUW6_9CORY</name>
<gene>
    <name evidence="5" type="ORF">UL81_00040</name>
</gene>
<dbReference type="GO" id="GO:0016712">
    <property type="term" value="F:oxidoreductase activity, acting on paired donors, with incorporation or reduction of molecular oxygen, reduced flavin or flavoprotein as one donor, and incorporation of one atom of oxygen"/>
    <property type="evidence" value="ECO:0007669"/>
    <property type="project" value="TreeGrafter"/>
</dbReference>
<evidence type="ECO:0000259" key="4">
    <source>
        <dbReference type="Pfam" id="PF08028"/>
    </source>
</evidence>
<organism evidence="5 6">
    <name type="scientific">Corynebacterium camporealensis</name>
    <dbReference type="NCBI Taxonomy" id="161896"/>
    <lineage>
        <taxon>Bacteria</taxon>
        <taxon>Bacillati</taxon>
        <taxon>Actinomycetota</taxon>
        <taxon>Actinomycetes</taxon>
        <taxon>Mycobacteriales</taxon>
        <taxon>Corynebacteriaceae</taxon>
        <taxon>Corynebacterium</taxon>
    </lineage>
</organism>
<dbReference type="InterPro" id="IPR009100">
    <property type="entry name" value="AcylCoA_DH/oxidase_NM_dom_sf"/>
</dbReference>
<sequence length="375" mass="40463">MSNLVHIAQQLANTVEKTAVVKDSAGHHLTEEVEKLKKSGILAAVVLQRLGGPETQPTDIAEIFRLLGTADGSFAQIPQSHFVFSRWLFSGEKPDEEDKWAQRLIGGALIANAQAELGEPTILHKDGEHFLLKGEKRFCTGSIHADYLAITARKPGDDNQTLGIFLPVDSPGIEIIDDWDGLGQKLSGSGTVRLNDVECTNSDIYTFDAALQLPTYGSFAQLLHLGIDVGILDAALNDAFSHLNSRTWPQPGHDNPSDTLTYHLAGELQAQRFAANASLEKAAAAVEAAWNDEASNEDAALAVAAAKTVVSSASVDIASRAYELLGTVVATGSDPFVRYWKNLRTHTLHERRRDKLAAVGRAVVTGQPPQLSTKF</sequence>
<dbReference type="PIRSF" id="PIRSF016578">
    <property type="entry name" value="HsaA"/>
    <property type="match status" value="1"/>
</dbReference>
<evidence type="ECO:0000313" key="6">
    <source>
        <dbReference type="Proteomes" id="UP000033566"/>
    </source>
</evidence>
<dbReference type="OrthoDB" id="571684at2"/>
<dbReference type="GO" id="GO:0033539">
    <property type="term" value="P:fatty acid beta-oxidation using acyl-CoA dehydrogenase"/>
    <property type="evidence" value="ECO:0007669"/>
    <property type="project" value="TreeGrafter"/>
</dbReference>
<dbReference type="InterPro" id="IPR006091">
    <property type="entry name" value="Acyl-CoA_Oxase/DH_mid-dom"/>
</dbReference>
<dbReference type="InterPro" id="IPR050741">
    <property type="entry name" value="Acyl-CoA_dehydrogenase"/>
</dbReference>
<dbReference type="SUPFAM" id="SSF56645">
    <property type="entry name" value="Acyl-CoA dehydrogenase NM domain-like"/>
    <property type="match status" value="1"/>
</dbReference>
<evidence type="ECO:0000256" key="1">
    <source>
        <dbReference type="ARBA" id="ARBA00022630"/>
    </source>
</evidence>
<evidence type="ECO:0000259" key="3">
    <source>
        <dbReference type="Pfam" id="PF02770"/>
    </source>
</evidence>
<dbReference type="PATRIC" id="fig|161896.4.peg.8"/>
<keyword evidence="6" id="KW-1185">Reference proteome</keyword>
<dbReference type="InterPro" id="IPR037069">
    <property type="entry name" value="AcylCoA_DH/ox_N_sf"/>
</dbReference>
<dbReference type="PANTHER" id="PTHR48083">
    <property type="entry name" value="MEDIUM-CHAIN SPECIFIC ACYL-COA DEHYDROGENASE, MITOCHONDRIAL-RELATED"/>
    <property type="match status" value="1"/>
</dbReference>
<feature type="domain" description="Acyl-CoA oxidase/dehydrogenase middle" evidence="3">
    <location>
        <begin position="120"/>
        <end position="197"/>
    </location>
</feature>
<keyword evidence="2" id="KW-0560">Oxidoreductase</keyword>
<dbReference type="GO" id="GO:0003995">
    <property type="term" value="F:acyl-CoA dehydrogenase activity"/>
    <property type="evidence" value="ECO:0007669"/>
    <property type="project" value="TreeGrafter"/>
</dbReference>
<dbReference type="GO" id="GO:0005737">
    <property type="term" value="C:cytoplasm"/>
    <property type="evidence" value="ECO:0007669"/>
    <property type="project" value="TreeGrafter"/>
</dbReference>
<dbReference type="KEGG" id="ccj:UL81_00040"/>
<dbReference type="RefSeq" id="WP_046453117.1">
    <property type="nucleotide sequence ID" value="NZ_CP011311.1"/>
</dbReference>
<dbReference type="Pfam" id="PF02770">
    <property type="entry name" value="Acyl-CoA_dh_M"/>
    <property type="match status" value="1"/>
</dbReference>
<proteinExistence type="predicted"/>
<dbReference type="Gene3D" id="1.20.140.10">
    <property type="entry name" value="Butyryl-CoA Dehydrogenase, subunit A, domain 3"/>
    <property type="match status" value="1"/>
</dbReference>
<dbReference type="SUPFAM" id="SSF47203">
    <property type="entry name" value="Acyl-CoA dehydrogenase C-terminal domain-like"/>
    <property type="match status" value="1"/>
</dbReference>
<dbReference type="InterPro" id="IPR036250">
    <property type="entry name" value="AcylCo_DH-like_C"/>
</dbReference>
<dbReference type="EMBL" id="CP011311">
    <property type="protein sequence ID" value="AKE38005.1"/>
    <property type="molecule type" value="Genomic_DNA"/>
</dbReference>
<keyword evidence="1" id="KW-0285">Flavoprotein</keyword>
<dbReference type="Proteomes" id="UP000033566">
    <property type="component" value="Chromosome"/>
</dbReference>
<dbReference type="InterPro" id="IPR013107">
    <property type="entry name" value="Acyl-CoA_DH_C"/>
</dbReference>
<dbReference type="PANTHER" id="PTHR48083:SF19">
    <property type="entry name" value="FLAVIN-DEPENDENT MONOOXYGENASE, OXYGENASE SUBUNIT HSAA"/>
    <property type="match status" value="1"/>
</dbReference>
<dbReference type="InterPro" id="IPR046373">
    <property type="entry name" value="Acyl-CoA_Oxase/DH_mid-dom_sf"/>
</dbReference>
<evidence type="ECO:0000313" key="5">
    <source>
        <dbReference type="EMBL" id="AKE38005.1"/>
    </source>
</evidence>
<dbReference type="Gene3D" id="1.10.540.10">
    <property type="entry name" value="Acyl-CoA dehydrogenase/oxidase, N-terminal domain"/>
    <property type="match status" value="1"/>
</dbReference>